<comment type="caution">
    <text evidence="10">The sequence shown here is derived from an EMBL/GenBank/DDBJ whole genome shotgun (WGS) entry which is preliminary data.</text>
</comment>
<feature type="transmembrane region" description="Helical" evidence="9">
    <location>
        <begin position="113"/>
        <end position="132"/>
    </location>
</feature>
<evidence type="ECO:0000256" key="8">
    <source>
        <dbReference type="SAM" id="MobiDB-lite"/>
    </source>
</evidence>
<sequence>MNVFQVFLVLMLSDGLACHVIINPMLLDASGRDAWITAIAAGVFFVPWSLMIVYIMKKSGQQHWREWLGEHMHPVFSWILVVPVLLVMFLQAMECVMQTVSWHITNYLPASNPLQLGMLLIFICVMLCWWGFRVVAVASGILLPIVIGLGLLVASGNSEIKDMSLMLPILEHGWNPVFRGMIYAGAAYSELMYILLLQHRIRGRMKAWHMLIYSCVIVTIMVGPIIGAITEFGPEEAANQLTSPYEQWRLLRIGQYIEHLDFFPIFQWLSGASIRIALPVLVLAETFASRNEKARRIFILAVFLFYGAATFVPLDEYDMYLFMYTYFMPGVTLVLLPASLAWFIVALCIKPDRRRDSDGGQPQDGSDGQPEEEGSGQGRRASRRSSRSRIGRADLRARSNRIRTSVRTAASLRGKRGARKRKRRRRRLKAGRRRS</sequence>
<keyword evidence="3" id="KW-0813">Transport</keyword>
<name>A0A2N5N6J1_9BACL</name>
<dbReference type="GO" id="GO:0016020">
    <property type="term" value="C:membrane"/>
    <property type="evidence" value="ECO:0007669"/>
    <property type="project" value="UniProtKB-SubCell"/>
</dbReference>
<comment type="similarity">
    <text evidence="2">Belongs to the amino acid-polyamine-organocation (APC) superfamily. Spore germination protein (SGP) (TC 2.A.3.9) family.</text>
</comment>
<keyword evidence="11" id="KW-1185">Reference proteome</keyword>
<keyword evidence="5 9" id="KW-0812">Transmembrane</keyword>
<evidence type="ECO:0000256" key="7">
    <source>
        <dbReference type="ARBA" id="ARBA00023136"/>
    </source>
</evidence>
<evidence type="ECO:0000256" key="2">
    <source>
        <dbReference type="ARBA" id="ARBA00007998"/>
    </source>
</evidence>
<dbReference type="PANTHER" id="PTHR34975:SF2">
    <property type="entry name" value="SPORE GERMINATION PROTEIN A2"/>
    <property type="match status" value="1"/>
</dbReference>
<feature type="transmembrane region" description="Helical" evidence="9">
    <location>
        <begin position="296"/>
        <end position="314"/>
    </location>
</feature>
<feature type="transmembrane region" description="Helical" evidence="9">
    <location>
        <begin position="208"/>
        <end position="229"/>
    </location>
</feature>
<feature type="compositionally biased region" description="Basic residues" evidence="8">
    <location>
        <begin position="413"/>
        <end position="435"/>
    </location>
</feature>
<keyword evidence="4" id="KW-0309">Germination</keyword>
<dbReference type="GO" id="GO:0009847">
    <property type="term" value="P:spore germination"/>
    <property type="evidence" value="ECO:0007669"/>
    <property type="project" value="InterPro"/>
</dbReference>
<evidence type="ECO:0000256" key="9">
    <source>
        <dbReference type="SAM" id="Phobius"/>
    </source>
</evidence>
<evidence type="ECO:0000256" key="6">
    <source>
        <dbReference type="ARBA" id="ARBA00022989"/>
    </source>
</evidence>
<feature type="transmembrane region" description="Helical" evidence="9">
    <location>
        <begin position="326"/>
        <end position="349"/>
    </location>
</feature>
<organism evidence="10 11">
    <name type="scientific">Paenibacillus pasadenensis</name>
    <dbReference type="NCBI Taxonomy" id="217090"/>
    <lineage>
        <taxon>Bacteria</taxon>
        <taxon>Bacillati</taxon>
        <taxon>Bacillota</taxon>
        <taxon>Bacilli</taxon>
        <taxon>Bacillales</taxon>
        <taxon>Paenibacillaceae</taxon>
        <taxon>Paenibacillus</taxon>
    </lineage>
</organism>
<dbReference type="PANTHER" id="PTHR34975">
    <property type="entry name" value="SPORE GERMINATION PROTEIN A2"/>
    <property type="match status" value="1"/>
</dbReference>
<reference evidence="10 11" key="1">
    <citation type="submission" date="2017-05" db="EMBL/GenBank/DDBJ databases">
        <title>Functional genome analysis of Paenibacillus pasadenensis strain R16: insights on endophytic life style and antifungal activity.</title>
        <authorList>
            <person name="Passera A."/>
            <person name="Marcolungo L."/>
            <person name="Casati P."/>
            <person name="Brasca M."/>
            <person name="Quaglino F."/>
            <person name="Delledonne M."/>
        </authorList>
    </citation>
    <scope>NUCLEOTIDE SEQUENCE [LARGE SCALE GENOMIC DNA]</scope>
    <source>
        <strain evidence="10 11">R16</strain>
    </source>
</reference>
<protein>
    <submittedName>
        <fullName evidence="10">Spore germination protein XB</fullName>
    </submittedName>
</protein>
<comment type="subcellular location">
    <subcellularLocation>
        <location evidence="1">Membrane</location>
        <topology evidence="1">Multi-pass membrane protein</topology>
    </subcellularLocation>
</comment>
<dbReference type="Pfam" id="PF03845">
    <property type="entry name" value="Spore_permease"/>
    <property type="match status" value="1"/>
</dbReference>
<feature type="compositionally biased region" description="Basic residues" evidence="8">
    <location>
        <begin position="380"/>
        <end position="390"/>
    </location>
</feature>
<keyword evidence="7 9" id="KW-0472">Membrane</keyword>
<dbReference type="AlphaFoldDB" id="A0A2N5N6J1"/>
<dbReference type="Proteomes" id="UP000234789">
    <property type="component" value="Unassembled WGS sequence"/>
</dbReference>
<evidence type="ECO:0000256" key="5">
    <source>
        <dbReference type="ARBA" id="ARBA00022692"/>
    </source>
</evidence>
<proteinExistence type="inferred from homology"/>
<feature type="region of interest" description="Disordered" evidence="8">
    <location>
        <begin position="354"/>
        <end position="435"/>
    </location>
</feature>
<evidence type="ECO:0000256" key="1">
    <source>
        <dbReference type="ARBA" id="ARBA00004141"/>
    </source>
</evidence>
<keyword evidence="6 9" id="KW-1133">Transmembrane helix</keyword>
<feature type="transmembrane region" description="Helical" evidence="9">
    <location>
        <begin position="34"/>
        <end position="55"/>
    </location>
</feature>
<feature type="compositionally biased region" description="Low complexity" evidence="8">
    <location>
        <begin position="359"/>
        <end position="368"/>
    </location>
</feature>
<feature type="transmembrane region" description="Helical" evidence="9">
    <location>
        <begin position="265"/>
        <end position="284"/>
    </location>
</feature>
<dbReference type="InterPro" id="IPR004761">
    <property type="entry name" value="Spore_GerAB"/>
</dbReference>
<dbReference type="NCBIfam" id="TIGR00912">
    <property type="entry name" value="2A0309"/>
    <property type="match status" value="1"/>
</dbReference>
<evidence type="ECO:0000256" key="3">
    <source>
        <dbReference type="ARBA" id="ARBA00022448"/>
    </source>
</evidence>
<feature type="transmembrane region" description="Helical" evidence="9">
    <location>
        <begin position="177"/>
        <end position="196"/>
    </location>
</feature>
<accession>A0A2N5N6J1</accession>
<feature type="transmembrane region" description="Helical" evidence="9">
    <location>
        <begin position="139"/>
        <end position="157"/>
    </location>
</feature>
<feature type="transmembrane region" description="Helical" evidence="9">
    <location>
        <begin position="75"/>
        <end position="93"/>
    </location>
</feature>
<evidence type="ECO:0000313" key="11">
    <source>
        <dbReference type="Proteomes" id="UP000234789"/>
    </source>
</evidence>
<gene>
    <name evidence="10" type="ORF">B8V81_4402</name>
</gene>
<dbReference type="EMBL" id="NFEZ01000004">
    <property type="protein sequence ID" value="PLT45971.1"/>
    <property type="molecule type" value="Genomic_DNA"/>
</dbReference>
<evidence type="ECO:0000256" key="4">
    <source>
        <dbReference type="ARBA" id="ARBA00022544"/>
    </source>
</evidence>
<evidence type="ECO:0000313" key="10">
    <source>
        <dbReference type="EMBL" id="PLT45971.1"/>
    </source>
</evidence>